<dbReference type="InterPro" id="IPR051689">
    <property type="entry name" value="Sterol_desaturase/TMEM195"/>
</dbReference>
<proteinExistence type="predicted"/>
<dbReference type="PANTHER" id="PTHR21624:SF1">
    <property type="entry name" value="ALKYLGLYCEROL MONOOXYGENASE"/>
    <property type="match status" value="1"/>
</dbReference>
<feature type="transmembrane region" description="Helical" evidence="8">
    <location>
        <begin position="126"/>
        <end position="151"/>
    </location>
</feature>
<keyword evidence="6 8" id="KW-0472">Membrane</keyword>
<evidence type="ECO:0000313" key="11">
    <source>
        <dbReference type="Proteomes" id="UP001193035"/>
    </source>
</evidence>
<protein>
    <submittedName>
        <fullName evidence="10">Sterol desaturase family protein</fullName>
    </submittedName>
</protein>
<dbReference type="Pfam" id="PF04116">
    <property type="entry name" value="FA_hydroxylase"/>
    <property type="match status" value="1"/>
</dbReference>
<comment type="subcellular location">
    <subcellularLocation>
        <location evidence="1">Endomembrane system</location>
        <topology evidence="1">Multi-pass membrane protein</topology>
    </subcellularLocation>
</comment>
<dbReference type="RefSeq" id="WP_138840283.1">
    <property type="nucleotide sequence ID" value="NZ_VCPD01000001.1"/>
</dbReference>
<feature type="region of interest" description="Disordered" evidence="7">
    <location>
        <begin position="328"/>
        <end position="349"/>
    </location>
</feature>
<feature type="transmembrane region" description="Helical" evidence="8">
    <location>
        <begin position="29"/>
        <end position="46"/>
    </location>
</feature>
<evidence type="ECO:0000256" key="5">
    <source>
        <dbReference type="ARBA" id="ARBA00023098"/>
    </source>
</evidence>
<name>A0ABY2X494_9RHOB</name>
<dbReference type="Proteomes" id="UP001193035">
    <property type="component" value="Unassembled WGS sequence"/>
</dbReference>
<keyword evidence="4" id="KW-0560">Oxidoreductase</keyword>
<keyword evidence="3 8" id="KW-1133">Transmembrane helix</keyword>
<evidence type="ECO:0000256" key="1">
    <source>
        <dbReference type="ARBA" id="ARBA00004127"/>
    </source>
</evidence>
<reference evidence="10 11" key="1">
    <citation type="submission" date="2019-05" db="EMBL/GenBank/DDBJ databases">
        <title>Ruegeria sp. nov., isolated from tidal flat.</title>
        <authorList>
            <person name="Kim W."/>
        </authorList>
    </citation>
    <scope>NUCLEOTIDE SEQUENCE [LARGE SCALE GENOMIC DNA]</scope>
    <source>
        <strain evidence="10 11">CAU 1488</strain>
    </source>
</reference>
<feature type="transmembrane region" description="Helical" evidence="8">
    <location>
        <begin position="82"/>
        <end position="106"/>
    </location>
</feature>
<evidence type="ECO:0000256" key="3">
    <source>
        <dbReference type="ARBA" id="ARBA00022989"/>
    </source>
</evidence>
<sequence length="349" mass="40212">MQFLQSYYESFISFAQNVLSSPLDPKNRIYFLYLASSVLIAFPIYLKARKKTGSGEGEKSFVGFLFPKKVWKHPSAWLDVRYFFFHMLIGHFLLLGLAGFSTLEAFRFVTGGAGLIETAQVNPFTGWGAIAAAFGFMVVAMTCSDFISFYVHYLQHKIPVLWQFHKVHHSAEVMHPLSNFREHPVDNLFYMAANGVIYGVTAGVWFNVFGFVPNMPTLLGVPLLMFLFNFVGYNLRHSHIWLRWPGVWSKVFPSPAHHHVHHSCHPDHLDKNFAFMFPVWDVLFGTYAMPEDNRDVKFGVTEKDRGHELNSCLKLYFVPVKDAMRVLTNRKRADSKERQPKPDRRHPAE</sequence>
<evidence type="ECO:0000256" key="4">
    <source>
        <dbReference type="ARBA" id="ARBA00023002"/>
    </source>
</evidence>
<keyword evidence="2 8" id="KW-0812">Transmembrane</keyword>
<dbReference type="PANTHER" id="PTHR21624">
    <property type="entry name" value="STEROL DESATURASE-RELATED PROTEIN"/>
    <property type="match status" value="1"/>
</dbReference>
<keyword evidence="11" id="KW-1185">Reference proteome</keyword>
<organism evidence="10 11">
    <name type="scientific">Ruegeria sediminis</name>
    <dbReference type="NCBI Taxonomy" id="2583820"/>
    <lineage>
        <taxon>Bacteria</taxon>
        <taxon>Pseudomonadati</taxon>
        <taxon>Pseudomonadota</taxon>
        <taxon>Alphaproteobacteria</taxon>
        <taxon>Rhodobacterales</taxon>
        <taxon>Roseobacteraceae</taxon>
        <taxon>Ruegeria</taxon>
    </lineage>
</organism>
<keyword evidence="5" id="KW-0443">Lipid metabolism</keyword>
<dbReference type="EMBL" id="VCPD01000001">
    <property type="protein sequence ID" value="TMV10226.1"/>
    <property type="molecule type" value="Genomic_DNA"/>
</dbReference>
<evidence type="ECO:0000256" key="2">
    <source>
        <dbReference type="ARBA" id="ARBA00022692"/>
    </source>
</evidence>
<dbReference type="InterPro" id="IPR006694">
    <property type="entry name" value="Fatty_acid_hydroxylase"/>
</dbReference>
<evidence type="ECO:0000313" key="10">
    <source>
        <dbReference type="EMBL" id="TMV10226.1"/>
    </source>
</evidence>
<feature type="transmembrane region" description="Helical" evidence="8">
    <location>
        <begin position="188"/>
        <end position="212"/>
    </location>
</feature>
<evidence type="ECO:0000256" key="6">
    <source>
        <dbReference type="ARBA" id="ARBA00023136"/>
    </source>
</evidence>
<feature type="compositionally biased region" description="Basic and acidic residues" evidence="7">
    <location>
        <begin position="331"/>
        <end position="349"/>
    </location>
</feature>
<gene>
    <name evidence="10" type="ORF">FGK63_03955</name>
</gene>
<accession>A0ABY2X494</accession>
<feature type="transmembrane region" description="Helical" evidence="8">
    <location>
        <begin position="218"/>
        <end position="235"/>
    </location>
</feature>
<feature type="domain" description="Fatty acid hydroxylase" evidence="9">
    <location>
        <begin position="137"/>
        <end position="286"/>
    </location>
</feature>
<evidence type="ECO:0000259" key="9">
    <source>
        <dbReference type="Pfam" id="PF04116"/>
    </source>
</evidence>
<evidence type="ECO:0000256" key="7">
    <source>
        <dbReference type="SAM" id="MobiDB-lite"/>
    </source>
</evidence>
<evidence type="ECO:0000256" key="8">
    <source>
        <dbReference type="SAM" id="Phobius"/>
    </source>
</evidence>
<comment type="caution">
    <text evidence="10">The sequence shown here is derived from an EMBL/GenBank/DDBJ whole genome shotgun (WGS) entry which is preliminary data.</text>
</comment>